<name>A0AAV4BKP6_9GAST</name>
<evidence type="ECO:0000313" key="1">
    <source>
        <dbReference type="EMBL" id="GFO19728.1"/>
    </source>
</evidence>
<protein>
    <submittedName>
        <fullName evidence="1">Uncharacterized protein</fullName>
    </submittedName>
</protein>
<sequence length="91" mass="10170">MPSSHRESSVAVVRLHPSWDILCQDVDILLVNFPFVDMHYRLNPSRLSTSSPWSVTAMSSVPQAQSQPSVHVQLLVSYDKDSLQEGETSCN</sequence>
<organism evidence="1 2">
    <name type="scientific">Plakobranchus ocellatus</name>
    <dbReference type="NCBI Taxonomy" id="259542"/>
    <lineage>
        <taxon>Eukaryota</taxon>
        <taxon>Metazoa</taxon>
        <taxon>Spiralia</taxon>
        <taxon>Lophotrochozoa</taxon>
        <taxon>Mollusca</taxon>
        <taxon>Gastropoda</taxon>
        <taxon>Heterobranchia</taxon>
        <taxon>Euthyneura</taxon>
        <taxon>Panpulmonata</taxon>
        <taxon>Sacoglossa</taxon>
        <taxon>Placobranchoidea</taxon>
        <taxon>Plakobranchidae</taxon>
        <taxon>Plakobranchus</taxon>
    </lineage>
</organism>
<comment type="caution">
    <text evidence="1">The sequence shown here is derived from an EMBL/GenBank/DDBJ whole genome shotgun (WGS) entry which is preliminary data.</text>
</comment>
<gene>
    <name evidence="1" type="ORF">PoB_004623300</name>
</gene>
<reference evidence="1 2" key="1">
    <citation type="journal article" date="2021" name="Elife">
        <title>Chloroplast acquisition without the gene transfer in kleptoplastic sea slugs, Plakobranchus ocellatus.</title>
        <authorList>
            <person name="Maeda T."/>
            <person name="Takahashi S."/>
            <person name="Yoshida T."/>
            <person name="Shimamura S."/>
            <person name="Takaki Y."/>
            <person name="Nagai Y."/>
            <person name="Toyoda A."/>
            <person name="Suzuki Y."/>
            <person name="Arimoto A."/>
            <person name="Ishii H."/>
            <person name="Satoh N."/>
            <person name="Nishiyama T."/>
            <person name="Hasebe M."/>
            <person name="Maruyama T."/>
            <person name="Minagawa J."/>
            <person name="Obokata J."/>
            <person name="Shigenobu S."/>
        </authorList>
    </citation>
    <scope>NUCLEOTIDE SEQUENCE [LARGE SCALE GENOMIC DNA]</scope>
</reference>
<dbReference type="EMBL" id="BLXT01005083">
    <property type="protein sequence ID" value="GFO19728.1"/>
    <property type="molecule type" value="Genomic_DNA"/>
</dbReference>
<proteinExistence type="predicted"/>
<evidence type="ECO:0000313" key="2">
    <source>
        <dbReference type="Proteomes" id="UP000735302"/>
    </source>
</evidence>
<dbReference type="Proteomes" id="UP000735302">
    <property type="component" value="Unassembled WGS sequence"/>
</dbReference>
<keyword evidence="2" id="KW-1185">Reference proteome</keyword>
<dbReference type="AlphaFoldDB" id="A0AAV4BKP6"/>
<accession>A0AAV4BKP6</accession>